<dbReference type="Proteomes" id="UP001589627">
    <property type="component" value="Unassembled WGS sequence"/>
</dbReference>
<keyword evidence="1" id="KW-0805">Transcription regulation</keyword>
<dbReference type="InterPro" id="IPR036388">
    <property type="entry name" value="WH-like_DNA-bd_sf"/>
</dbReference>
<keyword evidence="2" id="KW-0238">DNA-binding</keyword>
<evidence type="ECO:0000256" key="2">
    <source>
        <dbReference type="ARBA" id="ARBA00023125"/>
    </source>
</evidence>
<evidence type="ECO:0000256" key="3">
    <source>
        <dbReference type="ARBA" id="ARBA00023163"/>
    </source>
</evidence>
<dbReference type="PROSITE" id="PS51118">
    <property type="entry name" value="HTH_HXLR"/>
    <property type="match status" value="1"/>
</dbReference>
<feature type="domain" description="HTH hxlR-type" evidence="4">
    <location>
        <begin position="13"/>
        <end position="112"/>
    </location>
</feature>
<accession>A0ABV5YWR7</accession>
<dbReference type="PANTHER" id="PTHR33204">
    <property type="entry name" value="TRANSCRIPTIONAL REGULATOR, MARR FAMILY"/>
    <property type="match status" value="1"/>
</dbReference>
<sequence>MSESHCDDLVADCRLRAATELLAHTWDPVVLAALQTGPRRRRELRAAIGGISDKVMTETLHRLSANGLIDRRTYAEAPPRVEYGLTALGRSLVDGPMRALGDWMTEHGDELLDAQERSGALDWSHAARDVRS</sequence>
<comment type="caution">
    <text evidence="5">The sequence shown here is derived from an EMBL/GenBank/DDBJ whole genome shotgun (WGS) entry which is preliminary data.</text>
</comment>
<keyword evidence="3" id="KW-0804">Transcription</keyword>
<protein>
    <submittedName>
        <fullName evidence="5">Winged helix-turn-helix transcriptional regulator</fullName>
    </submittedName>
</protein>
<dbReference type="Pfam" id="PF01638">
    <property type="entry name" value="HxlR"/>
    <property type="match status" value="1"/>
</dbReference>
<organism evidence="5 6">
    <name type="scientific">Actinoallomurus acaciae</name>
    <dbReference type="NCBI Taxonomy" id="502577"/>
    <lineage>
        <taxon>Bacteria</taxon>
        <taxon>Bacillati</taxon>
        <taxon>Actinomycetota</taxon>
        <taxon>Actinomycetes</taxon>
        <taxon>Streptosporangiales</taxon>
        <taxon>Thermomonosporaceae</taxon>
        <taxon>Actinoallomurus</taxon>
    </lineage>
</organism>
<reference evidence="5 6" key="1">
    <citation type="submission" date="2024-09" db="EMBL/GenBank/DDBJ databases">
        <authorList>
            <person name="Sun Q."/>
            <person name="Mori K."/>
        </authorList>
    </citation>
    <scope>NUCLEOTIDE SEQUENCE [LARGE SCALE GENOMIC DNA]</scope>
    <source>
        <strain evidence="5 6">TBRC 0563</strain>
    </source>
</reference>
<evidence type="ECO:0000259" key="4">
    <source>
        <dbReference type="PROSITE" id="PS51118"/>
    </source>
</evidence>
<dbReference type="PANTHER" id="PTHR33204:SF18">
    <property type="entry name" value="TRANSCRIPTIONAL REGULATORY PROTEIN"/>
    <property type="match status" value="1"/>
</dbReference>
<keyword evidence="6" id="KW-1185">Reference proteome</keyword>
<gene>
    <name evidence="5" type="ORF">ACFFNX_45990</name>
</gene>
<dbReference type="InterPro" id="IPR002577">
    <property type="entry name" value="HTH_HxlR"/>
</dbReference>
<dbReference type="InterPro" id="IPR036390">
    <property type="entry name" value="WH_DNA-bd_sf"/>
</dbReference>
<evidence type="ECO:0000313" key="6">
    <source>
        <dbReference type="Proteomes" id="UP001589627"/>
    </source>
</evidence>
<evidence type="ECO:0000256" key="1">
    <source>
        <dbReference type="ARBA" id="ARBA00023015"/>
    </source>
</evidence>
<dbReference type="RefSeq" id="WP_378212659.1">
    <property type="nucleotide sequence ID" value="NZ_JBHLZP010000736.1"/>
</dbReference>
<dbReference type="Gene3D" id="1.10.10.10">
    <property type="entry name" value="Winged helix-like DNA-binding domain superfamily/Winged helix DNA-binding domain"/>
    <property type="match status" value="1"/>
</dbReference>
<dbReference type="SUPFAM" id="SSF46785">
    <property type="entry name" value="Winged helix' DNA-binding domain"/>
    <property type="match status" value="1"/>
</dbReference>
<proteinExistence type="predicted"/>
<evidence type="ECO:0000313" key="5">
    <source>
        <dbReference type="EMBL" id="MFB9839520.1"/>
    </source>
</evidence>
<name>A0ABV5YWR7_9ACTN</name>
<dbReference type="EMBL" id="JBHLZP010000736">
    <property type="protein sequence ID" value="MFB9839520.1"/>
    <property type="molecule type" value="Genomic_DNA"/>
</dbReference>